<reference evidence="1" key="1">
    <citation type="submission" date="2013-12" db="EMBL/GenBank/DDBJ databases">
        <title>The Genome Sequence of Aphanomyces invadans NJM9701.</title>
        <authorList>
            <consortium name="The Broad Institute Genomics Platform"/>
            <person name="Russ C."/>
            <person name="Tyler B."/>
            <person name="van West P."/>
            <person name="Dieguez-Uribeondo J."/>
            <person name="Young S.K."/>
            <person name="Zeng Q."/>
            <person name="Gargeya S."/>
            <person name="Fitzgerald M."/>
            <person name="Abouelleil A."/>
            <person name="Alvarado L."/>
            <person name="Chapman S.B."/>
            <person name="Gainer-Dewar J."/>
            <person name="Goldberg J."/>
            <person name="Griggs A."/>
            <person name="Gujja S."/>
            <person name="Hansen M."/>
            <person name="Howarth C."/>
            <person name="Imamovic A."/>
            <person name="Ireland A."/>
            <person name="Larimer J."/>
            <person name="McCowan C."/>
            <person name="Murphy C."/>
            <person name="Pearson M."/>
            <person name="Poon T.W."/>
            <person name="Priest M."/>
            <person name="Roberts A."/>
            <person name="Saif S."/>
            <person name="Shea T."/>
            <person name="Sykes S."/>
            <person name="Wortman J."/>
            <person name="Nusbaum C."/>
            <person name="Birren B."/>
        </authorList>
    </citation>
    <scope>NUCLEOTIDE SEQUENCE [LARGE SCALE GENOMIC DNA]</scope>
    <source>
        <strain evidence="1">NJM9701</strain>
    </source>
</reference>
<proteinExistence type="predicted"/>
<protein>
    <submittedName>
        <fullName evidence="1">Uncharacterized protein</fullName>
    </submittedName>
</protein>
<sequence length="142" mass="15100">MVLLDPSGDIPLASFHLSGNSVRIRRAVPTCATHGDMLSSPLIDVLTAERDNDAAAPTTVFHQLGLPGLVFGLTDIRANSMSLERHQFVITAVDNTDFTFFLGSGTAITRRQGAPSTYSFVVHPGHDVVLIVSMSIALALLG</sequence>
<dbReference type="GeneID" id="20090764"/>
<gene>
    <name evidence="1" type="ORF">H310_13714</name>
</gene>
<dbReference type="VEuPathDB" id="FungiDB:H310_13714"/>
<dbReference type="EMBL" id="KI914006">
    <property type="protein sequence ID" value="ETV91927.1"/>
    <property type="molecule type" value="Genomic_DNA"/>
</dbReference>
<evidence type="ECO:0000313" key="1">
    <source>
        <dbReference type="EMBL" id="ETV91927.1"/>
    </source>
</evidence>
<dbReference type="AlphaFoldDB" id="A0A024TF40"/>
<organism evidence="1">
    <name type="scientific">Aphanomyces invadans</name>
    <dbReference type="NCBI Taxonomy" id="157072"/>
    <lineage>
        <taxon>Eukaryota</taxon>
        <taxon>Sar</taxon>
        <taxon>Stramenopiles</taxon>
        <taxon>Oomycota</taxon>
        <taxon>Saprolegniomycetes</taxon>
        <taxon>Saprolegniales</taxon>
        <taxon>Verrucalvaceae</taxon>
        <taxon>Aphanomyces</taxon>
    </lineage>
</organism>
<name>A0A024TF40_9STRA</name>
<dbReference type="RefSeq" id="XP_008879564.1">
    <property type="nucleotide sequence ID" value="XM_008881342.1"/>
</dbReference>
<accession>A0A024TF40</accession>